<evidence type="ECO:0000313" key="1">
    <source>
        <dbReference type="EMBL" id="MEJ5976065.1"/>
    </source>
</evidence>
<protein>
    <submittedName>
        <fullName evidence="1">Uncharacterized protein</fullName>
    </submittedName>
</protein>
<dbReference type="RefSeq" id="WP_339585986.1">
    <property type="nucleotide sequence ID" value="NZ_JBBHJZ010000001.1"/>
</dbReference>
<gene>
    <name evidence="1" type="ORF">WG901_05435</name>
</gene>
<reference evidence="1 2" key="1">
    <citation type="submission" date="2024-03" db="EMBL/GenBank/DDBJ databases">
        <authorList>
            <person name="Jo J.-H."/>
        </authorList>
    </citation>
    <scope>NUCLEOTIDE SEQUENCE [LARGE SCALE GENOMIC DNA]</scope>
    <source>
        <strain evidence="1 2">PS1R-30</strain>
    </source>
</reference>
<dbReference type="EMBL" id="JBBHJZ010000001">
    <property type="protein sequence ID" value="MEJ5976065.1"/>
    <property type="molecule type" value="Genomic_DNA"/>
</dbReference>
<keyword evidence="2" id="KW-1185">Reference proteome</keyword>
<accession>A0ABU8RSK2</accession>
<name>A0ABU8RSK2_9SPHN</name>
<proteinExistence type="predicted"/>
<evidence type="ECO:0000313" key="2">
    <source>
        <dbReference type="Proteomes" id="UP001361239"/>
    </source>
</evidence>
<comment type="caution">
    <text evidence="1">The sequence shown here is derived from an EMBL/GenBank/DDBJ whole genome shotgun (WGS) entry which is preliminary data.</text>
</comment>
<dbReference type="Proteomes" id="UP001361239">
    <property type="component" value="Unassembled WGS sequence"/>
</dbReference>
<sequence>MTKSWELTISQALAEDLFEVVPSLYETFCPLVSRIAVDVFRRFNIAANLLPCQLWQASDEGNHVIGFMGNATPDKWDGHVVCVTSTMLIDGAVRGLHRDFNFAVPAVAVVERFNAHSHAIARCDLEGSRRLWWFNPPYGFDTTPPLQPVELIDEYASAVTERIRARLGDTPPSMASAA</sequence>
<organism evidence="1 2">
    <name type="scientific">Novosphingobium anseongense</name>
    <dbReference type="NCBI Taxonomy" id="3133436"/>
    <lineage>
        <taxon>Bacteria</taxon>
        <taxon>Pseudomonadati</taxon>
        <taxon>Pseudomonadota</taxon>
        <taxon>Alphaproteobacteria</taxon>
        <taxon>Sphingomonadales</taxon>
        <taxon>Sphingomonadaceae</taxon>
        <taxon>Novosphingobium</taxon>
    </lineage>
</organism>